<dbReference type="STRING" id="1805236.AUK13_01150"/>
<protein>
    <recommendedName>
        <fullName evidence="4">Glycosyltransferase RgtA/B/C/D-like domain-containing protein</fullName>
    </recommendedName>
</protein>
<sequence length="577" mass="66568">MTIWLKNNKILLFLVIFCTVFFSIYAYFNLLVMAPKNDFLGGRDAIKFSSPDETANYFWIKRLAQGQSLYYFEELNGIGANLIHLRAMNTVEGKVTPGSFIGMIIIYGSLAKIFTPAIIPFLTPFFSILGLIFFYLLINKLFNHKSVALISAVLLSFFPAWLYYSARGLYHNILFISLLIVGIYVLFLSLEDIKDIRDIKDIKYPQYLKYLQYPFSGFLIGLSIITRASEIVWLAFSILFIFIFKFKKIHWLGFILFLCGLWLPILILLYYNQILYGAFISAGYKAIVPEGGIGAAIKSGILFQMLISPFGFDPKSILINAYNYLIQFLPYWSIPTILGGLLFITLPEKILKINYKKRISYTIFCLLLIAYCLLFYGSWQFADRIDEQTLSLGTSYLRYWLPIYILALPFLAILIYNLSRVPLLIGTRDPDKSRTYESVTKILLSSVIIILLAMPSFNLVYRQTDESLFLLKNLSESRIKSRLINQKIKPDEVAVIYRQADKIFFPERARIITDLVVPADYQAVARLAELKNIYYYTFAPPATVEFISRRDFEQYGLKIVAGEKLLGSDWLYKIIRE</sequence>
<feature type="transmembrane region" description="Helical" evidence="1">
    <location>
        <begin position="170"/>
        <end position="190"/>
    </location>
</feature>
<keyword evidence="1" id="KW-0812">Transmembrane</keyword>
<name>A0A1J5F930_9BACT</name>
<feature type="transmembrane region" description="Helical" evidence="1">
    <location>
        <begin position="147"/>
        <end position="164"/>
    </location>
</feature>
<dbReference type="EMBL" id="MNYR01000017">
    <property type="protein sequence ID" value="OIP56411.1"/>
    <property type="molecule type" value="Genomic_DNA"/>
</dbReference>
<keyword evidence="1" id="KW-1133">Transmembrane helix</keyword>
<dbReference type="Proteomes" id="UP000183922">
    <property type="component" value="Unassembled WGS sequence"/>
</dbReference>
<evidence type="ECO:0008006" key="4">
    <source>
        <dbReference type="Google" id="ProtNLM"/>
    </source>
</evidence>
<comment type="caution">
    <text evidence="2">The sequence shown here is derived from an EMBL/GenBank/DDBJ whole genome shotgun (WGS) entry which is preliminary data.</text>
</comment>
<feature type="transmembrane region" description="Helical" evidence="1">
    <location>
        <begin position="210"/>
        <end position="243"/>
    </location>
</feature>
<feature type="transmembrane region" description="Helical" evidence="1">
    <location>
        <begin position="324"/>
        <end position="347"/>
    </location>
</feature>
<proteinExistence type="predicted"/>
<accession>A0A1J5F930</accession>
<gene>
    <name evidence="2" type="ORF">AUK13_01150</name>
</gene>
<evidence type="ECO:0000256" key="1">
    <source>
        <dbReference type="SAM" id="Phobius"/>
    </source>
</evidence>
<feature type="transmembrane region" description="Helical" evidence="1">
    <location>
        <begin position="359"/>
        <end position="379"/>
    </location>
</feature>
<reference evidence="2 3" key="1">
    <citation type="journal article" date="2016" name="Environ. Microbiol.">
        <title>Genomic resolution of a cold subsurface aquifer community provides metabolic insights for novel microbes adapted to high CO concentrations.</title>
        <authorList>
            <person name="Probst A.J."/>
            <person name="Castelle C.J."/>
            <person name="Singh A."/>
            <person name="Brown C.T."/>
            <person name="Anantharaman K."/>
            <person name="Sharon I."/>
            <person name="Hug L.A."/>
            <person name="Burstein D."/>
            <person name="Emerson J.B."/>
            <person name="Thomas B.C."/>
            <person name="Banfield J.F."/>
        </authorList>
    </citation>
    <scope>NUCLEOTIDE SEQUENCE [LARGE SCALE GENOMIC DNA]</scope>
    <source>
        <strain evidence="2">CG2_30_39_24</strain>
    </source>
</reference>
<organism evidence="2 3">
    <name type="scientific">Candidatus Kuenenbacteria bacterium CG2_30_39_24</name>
    <dbReference type="NCBI Taxonomy" id="1805236"/>
    <lineage>
        <taxon>Bacteria</taxon>
        <taxon>Candidatus Kueneniibacteriota</taxon>
    </lineage>
</organism>
<evidence type="ECO:0000313" key="3">
    <source>
        <dbReference type="Proteomes" id="UP000183922"/>
    </source>
</evidence>
<evidence type="ECO:0000313" key="2">
    <source>
        <dbReference type="EMBL" id="OIP56411.1"/>
    </source>
</evidence>
<feature type="transmembrane region" description="Helical" evidence="1">
    <location>
        <begin position="292"/>
        <end position="312"/>
    </location>
</feature>
<feature type="transmembrane region" description="Helical" evidence="1">
    <location>
        <begin position="439"/>
        <end position="461"/>
    </location>
</feature>
<feature type="transmembrane region" description="Helical" evidence="1">
    <location>
        <begin position="249"/>
        <end position="271"/>
    </location>
</feature>
<feature type="transmembrane region" description="Helical" evidence="1">
    <location>
        <begin position="117"/>
        <end position="138"/>
    </location>
</feature>
<keyword evidence="1" id="KW-0472">Membrane</keyword>
<dbReference type="AlphaFoldDB" id="A0A1J5F930"/>
<feature type="transmembrane region" description="Helical" evidence="1">
    <location>
        <begin position="399"/>
        <end position="418"/>
    </location>
</feature>
<feature type="transmembrane region" description="Helical" evidence="1">
    <location>
        <begin position="12"/>
        <end position="34"/>
    </location>
</feature>